<keyword evidence="6" id="KW-0496">Mitochondrion</keyword>
<dbReference type="Proteomes" id="UP000308652">
    <property type="component" value="Unassembled WGS sequence"/>
</dbReference>
<keyword evidence="9" id="KW-1185">Reference proteome</keyword>
<proteinExistence type="predicted"/>
<evidence type="ECO:0000256" key="3">
    <source>
        <dbReference type="ARBA" id="ARBA00022660"/>
    </source>
</evidence>
<dbReference type="PANTHER" id="PTHR13094">
    <property type="entry name" value="NADH-UBIQUINONE OXIDOREDUCTASE PDSW SUBUNIT"/>
    <property type="match status" value="1"/>
</dbReference>
<dbReference type="OrthoDB" id="10252718at2759"/>
<reference evidence="8 9" key="1">
    <citation type="journal article" date="2019" name="Nat. Ecol. Evol.">
        <title>Megaphylogeny resolves global patterns of mushroom evolution.</title>
        <authorList>
            <person name="Varga T."/>
            <person name="Krizsan K."/>
            <person name="Foldi C."/>
            <person name="Dima B."/>
            <person name="Sanchez-Garcia M."/>
            <person name="Sanchez-Ramirez S."/>
            <person name="Szollosi G.J."/>
            <person name="Szarkandi J.G."/>
            <person name="Papp V."/>
            <person name="Albert L."/>
            <person name="Andreopoulos W."/>
            <person name="Angelini C."/>
            <person name="Antonin V."/>
            <person name="Barry K.W."/>
            <person name="Bougher N.L."/>
            <person name="Buchanan P."/>
            <person name="Buyck B."/>
            <person name="Bense V."/>
            <person name="Catcheside P."/>
            <person name="Chovatia M."/>
            <person name="Cooper J."/>
            <person name="Damon W."/>
            <person name="Desjardin D."/>
            <person name="Finy P."/>
            <person name="Geml J."/>
            <person name="Haridas S."/>
            <person name="Hughes K."/>
            <person name="Justo A."/>
            <person name="Karasinski D."/>
            <person name="Kautmanova I."/>
            <person name="Kiss B."/>
            <person name="Kocsube S."/>
            <person name="Kotiranta H."/>
            <person name="LaButti K.M."/>
            <person name="Lechner B.E."/>
            <person name="Liimatainen K."/>
            <person name="Lipzen A."/>
            <person name="Lukacs Z."/>
            <person name="Mihaltcheva S."/>
            <person name="Morgado L.N."/>
            <person name="Niskanen T."/>
            <person name="Noordeloos M.E."/>
            <person name="Ohm R.A."/>
            <person name="Ortiz-Santana B."/>
            <person name="Ovrebo C."/>
            <person name="Racz N."/>
            <person name="Riley R."/>
            <person name="Savchenko A."/>
            <person name="Shiryaev A."/>
            <person name="Soop K."/>
            <person name="Spirin V."/>
            <person name="Szebenyi C."/>
            <person name="Tomsovsky M."/>
            <person name="Tulloss R.E."/>
            <person name="Uehling J."/>
            <person name="Grigoriev I.V."/>
            <person name="Vagvolgyi C."/>
            <person name="Papp T."/>
            <person name="Martin F.M."/>
            <person name="Miettinen O."/>
            <person name="Hibbett D.S."/>
            <person name="Nagy L.G."/>
        </authorList>
    </citation>
    <scope>NUCLEOTIDE SEQUENCE [LARGE SCALE GENOMIC DNA]</scope>
    <source>
        <strain evidence="8 9">CBS 166.37</strain>
    </source>
</reference>
<dbReference type="PANTHER" id="PTHR13094:SF1">
    <property type="entry name" value="NADH DEHYDROGENASE [UBIQUINONE] 1 BETA SUBCOMPLEX SUBUNIT 10"/>
    <property type="match status" value="1"/>
</dbReference>
<evidence type="ECO:0000313" key="9">
    <source>
        <dbReference type="Proteomes" id="UP000308652"/>
    </source>
</evidence>
<dbReference type="InterPro" id="IPR039993">
    <property type="entry name" value="NDUFB10"/>
</dbReference>
<evidence type="ECO:0000256" key="5">
    <source>
        <dbReference type="ARBA" id="ARBA00022982"/>
    </source>
</evidence>
<sequence length="78" mass="9430">MAIDEARTAEIKEKLQQRDTHIRESWVKAMEARLVREELEKCQKGEGVNHYENCRWLADKYIQMLRDNRVQGYKHIEI</sequence>
<keyword evidence="5" id="KW-0249">Electron transport</keyword>
<accession>A0A5C3M773</accession>
<evidence type="ECO:0000256" key="1">
    <source>
        <dbReference type="ARBA" id="ARBA00004443"/>
    </source>
</evidence>
<dbReference type="GO" id="GO:0005743">
    <property type="term" value="C:mitochondrial inner membrane"/>
    <property type="evidence" value="ECO:0007669"/>
    <property type="project" value="UniProtKB-SubCell"/>
</dbReference>
<comment type="subcellular location">
    <subcellularLocation>
        <location evidence="1">Mitochondrion inner membrane</location>
        <topology evidence="1">Peripheral membrane protein</topology>
        <orientation evidence="1">Matrix side</orientation>
    </subcellularLocation>
</comment>
<evidence type="ECO:0000313" key="8">
    <source>
        <dbReference type="EMBL" id="TFK40256.1"/>
    </source>
</evidence>
<keyword evidence="8" id="KW-0830">Ubiquinone</keyword>
<protein>
    <submittedName>
        <fullName evidence="8">NADH-ubiquinone oxidoreductase 12 kDa subunit</fullName>
    </submittedName>
</protein>
<evidence type="ECO:0000256" key="7">
    <source>
        <dbReference type="ARBA" id="ARBA00023136"/>
    </source>
</evidence>
<keyword evidence="3" id="KW-0679">Respiratory chain</keyword>
<gene>
    <name evidence="8" type="ORF">BDQ12DRAFT_734263</name>
</gene>
<evidence type="ECO:0000256" key="2">
    <source>
        <dbReference type="ARBA" id="ARBA00022448"/>
    </source>
</evidence>
<dbReference type="EMBL" id="ML213597">
    <property type="protein sequence ID" value="TFK40256.1"/>
    <property type="molecule type" value="Genomic_DNA"/>
</dbReference>
<dbReference type="STRING" id="68775.A0A5C3M773"/>
<organism evidence="8 9">
    <name type="scientific">Crucibulum laeve</name>
    <dbReference type="NCBI Taxonomy" id="68775"/>
    <lineage>
        <taxon>Eukaryota</taxon>
        <taxon>Fungi</taxon>
        <taxon>Dikarya</taxon>
        <taxon>Basidiomycota</taxon>
        <taxon>Agaricomycotina</taxon>
        <taxon>Agaricomycetes</taxon>
        <taxon>Agaricomycetidae</taxon>
        <taxon>Agaricales</taxon>
        <taxon>Agaricineae</taxon>
        <taxon>Nidulariaceae</taxon>
        <taxon>Crucibulum</taxon>
    </lineage>
</organism>
<keyword evidence="2" id="KW-0813">Transport</keyword>
<name>A0A5C3M773_9AGAR</name>
<evidence type="ECO:0000256" key="6">
    <source>
        <dbReference type="ARBA" id="ARBA00023128"/>
    </source>
</evidence>
<evidence type="ECO:0000256" key="4">
    <source>
        <dbReference type="ARBA" id="ARBA00022792"/>
    </source>
</evidence>
<dbReference type="AlphaFoldDB" id="A0A5C3M773"/>
<keyword evidence="4" id="KW-0999">Mitochondrion inner membrane</keyword>
<keyword evidence="7" id="KW-0472">Membrane</keyword>